<dbReference type="EMBL" id="JAERQJ010000001">
    <property type="protein sequence ID" value="MBL0682389.1"/>
    <property type="molecule type" value="Genomic_DNA"/>
</dbReference>
<gene>
    <name evidence="1" type="ORF">JJQ60_02560</name>
</gene>
<name>A0A937D4N4_9FLAO</name>
<evidence type="ECO:0000313" key="2">
    <source>
        <dbReference type="Proteomes" id="UP000651057"/>
    </source>
</evidence>
<organism evidence="1 2">
    <name type="scientific">Aquimarina mytili</name>
    <dbReference type="NCBI Taxonomy" id="874423"/>
    <lineage>
        <taxon>Bacteria</taxon>
        <taxon>Pseudomonadati</taxon>
        <taxon>Bacteroidota</taxon>
        <taxon>Flavobacteriia</taxon>
        <taxon>Flavobacteriales</taxon>
        <taxon>Flavobacteriaceae</taxon>
        <taxon>Aquimarina</taxon>
    </lineage>
</organism>
<reference evidence="1" key="1">
    <citation type="submission" date="2021-01" db="EMBL/GenBank/DDBJ databases">
        <authorList>
            <person name="Zhong Y.L."/>
        </authorList>
    </citation>
    <scope>NUCLEOTIDE SEQUENCE</scope>
    <source>
        <strain evidence="1">KCTC 23302</strain>
    </source>
</reference>
<sequence>MENKKLNLGKITITKLNNLYDIKGGQIMSPDVTTIVGPTMQTCAGHFTCTNNTETNPTSYGGFTEDGNP</sequence>
<proteinExistence type="predicted"/>
<keyword evidence="2" id="KW-1185">Reference proteome</keyword>
<dbReference type="AlphaFoldDB" id="A0A937D4N4"/>
<accession>A0A937D4N4</accession>
<protein>
    <submittedName>
        <fullName evidence="1">Uncharacterized protein</fullName>
    </submittedName>
</protein>
<dbReference type="Proteomes" id="UP000651057">
    <property type="component" value="Unassembled WGS sequence"/>
</dbReference>
<dbReference type="RefSeq" id="WP_201916368.1">
    <property type="nucleotide sequence ID" value="NZ_BAABAX010000001.1"/>
</dbReference>
<evidence type="ECO:0000313" key="1">
    <source>
        <dbReference type="EMBL" id="MBL0682389.1"/>
    </source>
</evidence>
<comment type="caution">
    <text evidence="1">The sequence shown here is derived from an EMBL/GenBank/DDBJ whole genome shotgun (WGS) entry which is preliminary data.</text>
</comment>